<evidence type="ECO:0000256" key="1">
    <source>
        <dbReference type="SAM" id="MobiDB-lite"/>
    </source>
</evidence>
<keyword evidence="4" id="KW-1185">Reference proteome</keyword>
<proteinExistence type="predicted"/>
<dbReference type="OrthoDB" id="5968280at2759"/>
<feature type="chain" id="PRO_5040914367" evidence="2">
    <location>
        <begin position="20"/>
        <end position="143"/>
    </location>
</feature>
<feature type="signal peptide" evidence="2">
    <location>
        <begin position="1"/>
        <end position="19"/>
    </location>
</feature>
<dbReference type="AlphaFoldDB" id="A0A9W9ZNQ8"/>
<dbReference type="EMBL" id="MU825901">
    <property type="protein sequence ID" value="KAJ7383319.1"/>
    <property type="molecule type" value="Genomic_DNA"/>
</dbReference>
<sequence length="143" mass="15999">MHLVVSLFILAFGVILINSASIKKNFKSSSVEMRDNSDDHVASDVQQDNRIPLVIARLFKNHGYCLRRLSSLAPGTPSGFKAWKVKYSSGYVAVADTLYLLFTCDENNAGRRRMRRSPSHATVPPPRPCINDTMEPTQSDDEE</sequence>
<organism evidence="3 4">
    <name type="scientific">Desmophyllum pertusum</name>
    <dbReference type="NCBI Taxonomy" id="174260"/>
    <lineage>
        <taxon>Eukaryota</taxon>
        <taxon>Metazoa</taxon>
        <taxon>Cnidaria</taxon>
        <taxon>Anthozoa</taxon>
        <taxon>Hexacorallia</taxon>
        <taxon>Scleractinia</taxon>
        <taxon>Caryophylliina</taxon>
        <taxon>Caryophylliidae</taxon>
        <taxon>Desmophyllum</taxon>
    </lineage>
</organism>
<protein>
    <submittedName>
        <fullName evidence="3">Uncharacterized protein</fullName>
    </submittedName>
</protein>
<feature type="region of interest" description="Disordered" evidence="1">
    <location>
        <begin position="111"/>
        <end position="143"/>
    </location>
</feature>
<dbReference type="Proteomes" id="UP001163046">
    <property type="component" value="Unassembled WGS sequence"/>
</dbReference>
<evidence type="ECO:0000256" key="2">
    <source>
        <dbReference type="SAM" id="SignalP"/>
    </source>
</evidence>
<comment type="caution">
    <text evidence="3">The sequence shown here is derived from an EMBL/GenBank/DDBJ whole genome shotgun (WGS) entry which is preliminary data.</text>
</comment>
<keyword evidence="2" id="KW-0732">Signal</keyword>
<accession>A0A9W9ZNQ8</accession>
<reference evidence="3" key="1">
    <citation type="submission" date="2023-01" db="EMBL/GenBank/DDBJ databases">
        <title>Genome assembly of the deep-sea coral Lophelia pertusa.</title>
        <authorList>
            <person name="Herrera S."/>
            <person name="Cordes E."/>
        </authorList>
    </citation>
    <scope>NUCLEOTIDE SEQUENCE</scope>
    <source>
        <strain evidence="3">USNM1676648</strain>
        <tissue evidence="3">Polyp</tissue>
    </source>
</reference>
<evidence type="ECO:0000313" key="4">
    <source>
        <dbReference type="Proteomes" id="UP001163046"/>
    </source>
</evidence>
<gene>
    <name evidence="3" type="ORF">OS493_028863</name>
</gene>
<evidence type="ECO:0000313" key="3">
    <source>
        <dbReference type="EMBL" id="KAJ7383319.1"/>
    </source>
</evidence>
<name>A0A9W9ZNQ8_9CNID</name>